<protein>
    <submittedName>
        <fullName evidence="1">Uncharacterized protein</fullName>
    </submittedName>
</protein>
<reference evidence="1" key="1">
    <citation type="submission" date="2020-02" db="EMBL/GenBank/DDBJ databases">
        <title>Synteny-based analysis reveals conserved mechanism for high triclosan tolerance in Pseudomonas, as well as instances of horizontal transfer.</title>
        <authorList>
            <person name="Mcfarland A.G."/>
            <person name="Bertucci H.K."/>
            <person name="Litmann E."/>
            <person name="Shen J."/>
            <person name="Huttenhower C."/>
            <person name="Hartmann E.M."/>
        </authorList>
    </citation>
    <scope>NUCLEOTIDE SEQUENCE</scope>
    <source>
        <strain evidence="1">109A1</strain>
    </source>
</reference>
<organism evidence="1 2">
    <name type="scientific">Stutzerimonas stutzeri</name>
    <name type="common">Pseudomonas stutzeri</name>
    <dbReference type="NCBI Taxonomy" id="316"/>
    <lineage>
        <taxon>Bacteria</taxon>
        <taxon>Pseudomonadati</taxon>
        <taxon>Pseudomonadota</taxon>
        <taxon>Gammaproteobacteria</taxon>
        <taxon>Pseudomonadales</taxon>
        <taxon>Pseudomonadaceae</taxon>
        <taxon>Stutzerimonas</taxon>
    </lineage>
</organism>
<dbReference type="AlphaFoldDB" id="A0AA40RUB6"/>
<name>A0AA40RUB6_STUST</name>
<dbReference type="RefSeq" id="WP_181121676.1">
    <property type="nucleotide sequence ID" value="NZ_JAAMRD010000014.1"/>
</dbReference>
<comment type="caution">
    <text evidence="1">The sequence shown here is derived from an EMBL/GenBank/DDBJ whole genome shotgun (WGS) entry which is preliminary data.</text>
</comment>
<sequence length="83" mass="9389">MLIERPEDMSRDGRLAVCRDSEGDFHIRVIPPAERSDDYAPSVEFVAHCSRSPRTVAALEALMEAMRLDNEERPLPGQFTDSE</sequence>
<dbReference type="Proteomes" id="UP001138621">
    <property type="component" value="Unassembled WGS sequence"/>
</dbReference>
<accession>A0AA40RUB6</accession>
<evidence type="ECO:0000313" key="2">
    <source>
        <dbReference type="Proteomes" id="UP001138621"/>
    </source>
</evidence>
<gene>
    <name evidence="1" type="ORF">G7024_16320</name>
</gene>
<evidence type="ECO:0000313" key="1">
    <source>
        <dbReference type="EMBL" id="MBA1305956.1"/>
    </source>
</evidence>
<dbReference type="EMBL" id="JAAMRD010000014">
    <property type="protein sequence ID" value="MBA1305956.1"/>
    <property type="molecule type" value="Genomic_DNA"/>
</dbReference>
<proteinExistence type="predicted"/>